<dbReference type="GO" id="GO:0000175">
    <property type="term" value="F:3'-5'-RNA exonuclease activity"/>
    <property type="evidence" value="ECO:0007669"/>
    <property type="project" value="TreeGrafter"/>
</dbReference>
<accession>A0A8S3V0F7</accession>
<name>A0A8S3V0F7_MYTED</name>
<dbReference type="GO" id="GO:0003723">
    <property type="term" value="F:RNA binding"/>
    <property type="evidence" value="ECO:0007669"/>
    <property type="project" value="InterPro"/>
</dbReference>
<gene>
    <name evidence="3" type="ORF">MEDL_61708</name>
</gene>
<dbReference type="PANTHER" id="PTHR23355:SF9">
    <property type="entry name" value="DIS3-LIKE EXONUCLEASE 2"/>
    <property type="match status" value="1"/>
</dbReference>
<dbReference type="GO" id="GO:0004386">
    <property type="term" value="F:helicase activity"/>
    <property type="evidence" value="ECO:0007669"/>
    <property type="project" value="InterPro"/>
</dbReference>
<feature type="domain" description="DNA2/NAM7 helicase helicase" evidence="2">
    <location>
        <begin position="529"/>
        <end position="659"/>
    </location>
</feature>
<dbReference type="GO" id="GO:0006402">
    <property type="term" value="P:mRNA catabolic process"/>
    <property type="evidence" value="ECO:0007669"/>
    <property type="project" value="TreeGrafter"/>
</dbReference>
<sequence>MSGMITKKAEYKCSGEVRDRQDGSHFTLGMFPYTHFTSPIRRYVDIIVHRLLHCALDNKGSCYTRDEVSVMCKYLNEVTNRAKNYQTHCRALRWGHKLFKEPKIVHGFVKTVSENEVSVVIPGYRSLPQSSKTIQLNSLNAVNKPAFKTDTFTGREILELTWKKRLYSFNGYTLTQTKETKQDGYRLNPHSRGFFQKLRKWKVILEDFTSAKSQKDKMKRLKKIFNDKKNGNSKENTYKLLDYIPACYKTEPDVSSELREGPITLQSCQFTMTFNHQQILPIQLSAESVRGVLIPQIEIFDMTNNVKHCFLHVKDPIKYLEQYATSPSKERYISAVDYLRTWKPLVEMESAANSVKSSTATINDVPVKFLSQNEGKFSLSKAFCDQRNIDINKTPLSVFLNEKEAVDEENEEGIKNIASPDYLCIKCPIFKTHENKHDIMNGTIPPSDYYLWLAHAKIDRTKIRKVKTDFIFRLHRNSKQVPPGLMVENSKNRCSIEIIFKSSVDQRIDAVLQCLNKATTLAQAIATGNDIPYLGTGKTYTGIKLVYLFNQINLKRQAMGNEKKQIIFCGPSNKSVDLVAKWMTKKFEDKCPILVRWYGSTIEDEEYPIPGKTQTQTRVEKTKADKICVSEEQKTVWNTLQCQIRGQESKAKRSISAMNRDAQTNVLAQQS</sequence>
<evidence type="ECO:0000313" key="4">
    <source>
        <dbReference type="Proteomes" id="UP000683360"/>
    </source>
</evidence>
<dbReference type="Pfam" id="PF00773">
    <property type="entry name" value="RNB"/>
    <property type="match status" value="1"/>
</dbReference>
<organism evidence="3 4">
    <name type="scientific">Mytilus edulis</name>
    <name type="common">Blue mussel</name>
    <dbReference type="NCBI Taxonomy" id="6550"/>
    <lineage>
        <taxon>Eukaryota</taxon>
        <taxon>Metazoa</taxon>
        <taxon>Spiralia</taxon>
        <taxon>Lophotrochozoa</taxon>
        <taxon>Mollusca</taxon>
        <taxon>Bivalvia</taxon>
        <taxon>Autobranchia</taxon>
        <taxon>Pteriomorphia</taxon>
        <taxon>Mytilida</taxon>
        <taxon>Mytiloidea</taxon>
        <taxon>Mytilidae</taxon>
        <taxon>Mytilinae</taxon>
        <taxon>Mytilus</taxon>
    </lineage>
</organism>
<comment type="caution">
    <text evidence="3">The sequence shown here is derived from an EMBL/GenBank/DDBJ whole genome shotgun (WGS) entry which is preliminary data.</text>
</comment>
<dbReference type="OrthoDB" id="6287246at2759"/>
<dbReference type="AlphaFoldDB" id="A0A8S3V0F7"/>
<dbReference type="InterPro" id="IPR050180">
    <property type="entry name" value="RNR_Ribonuclease"/>
</dbReference>
<dbReference type="InterPro" id="IPR012340">
    <property type="entry name" value="NA-bd_OB-fold"/>
</dbReference>
<feature type="domain" description="RNB" evidence="1">
    <location>
        <begin position="7"/>
        <end position="57"/>
    </location>
</feature>
<evidence type="ECO:0000259" key="1">
    <source>
        <dbReference type="Pfam" id="PF00773"/>
    </source>
</evidence>
<dbReference type="Pfam" id="PF13086">
    <property type="entry name" value="AAA_11"/>
    <property type="match status" value="1"/>
</dbReference>
<proteinExistence type="predicted"/>
<dbReference type="EMBL" id="CAJPWZ010003023">
    <property type="protein sequence ID" value="CAG2250010.1"/>
    <property type="molecule type" value="Genomic_DNA"/>
</dbReference>
<dbReference type="InterPro" id="IPR027417">
    <property type="entry name" value="P-loop_NTPase"/>
</dbReference>
<keyword evidence="4" id="KW-1185">Reference proteome</keyword>
<dbReference type="PROSITE" id="PS01175">
    <property type="entry name" value="RIBONUCLEASE_II"/>
    <property type="match status" value="1"/>
</dbReference>
<dbReference type="Gene3D" id="3.40.50.300">
    <property type="entry name" value="P-loop containing nucleotide triphosphate hydrolases"/>
    <property type="match status" value="1"/>
</dbReference>
<dbReference type="InterPro" id="IPR001900">
    <property type="entry name" value="RNase_II/R"/>
</dbReference>
<dbReference type="Proteomes" id="UP000683360">
    <property type="component" value="Unassembled WGS sequence"/>
</dbReference>
<dbReference type="InterPro" id="IPR022966">
    <property type="entry name" value="RNase_II/R_CS"/>
</dbReference>
<dbReference type="SUPFAM" id="SSF50249">
    <property type="entry name" value="Nucleic acid-binding proteins"/>
    <property type="match status" value="1"/>
</dbReference>
<dbReference type="PANTHER" id="PTHR23355">
    <property type="entry name" value="RIBONUCLEASE"/>
    <property type="match status" value="1"/>
</dbReference>
<evidence type="ECO:0000313" key="3">
    <source>
        <dbReference type="EMBL" id="CAG2250010.1"/>
    </source>
</evidence>
<reference evidence="3" key="1">
    <citation type="submission" date="2021-03" db="EMBL/GenBank/DDBJ databases">
        <authorList>
            <person name="Bekaert M."/>
        </authorList>
    </citation>
    <scope>NUCLEOTIDE SEQUENCE</scope>
</reference>
<dbReference type="InterPro" id="IPR041677">
    <property type="entry name" value="DNA2/NAM7_AAA_11"/>
</dbReference>
<dbReference type="GO" id="GO:0000932">
    <property type="term" value="C:P-body"/>
    <property type="evidence" value="ECO:0007669"/>
    <property type="project" value="TreeGrafter"/>
</dbReference>
<protein>
    <submittedName>
        <fullName evidence="3">Uncharacterized protein</fullName>
    </submittedName>
</protein>
<evidence type="ECO:0000259" key="2">
    <source>
        <dbReference type="Pfam" id="PF13086"/>
    </source>
</evidence>